<accession>A0A937K1N8</accession>
<keyword evidence="1" id="KW-1133">Transmembrane helix</keyword>
<keyword evidence="2" id="KW-0732">Signal</keyword>
<dbReference type="PANTHER" id="PTHR40940:SF2">
    <property type="entry name" value="BATD"/>
    <property type="match status" value="1"/>
</dbReference>
<dbReference type="AlphaFoldDB" id="A0A937K1N8"/>
<comment type="caution">
    <text evidence="3">The sequence shown here is derived from an EMBL/GenBank/DDBJ whole genome shotgun (WGS) entry which is preliminary data.</text>
</comment>
<keyword evidence="4" id="KW-1185">Reference proteome</keyword>
<evidence type="ECO:0000256" key="2">
    <source>
        <dbReference type="SAM" id="SignalP"/>
    </source>
</evidence>
<dbReference type="PANTHER" id="PTHR40940">
    <property type="entry name" value="PROTEIN BATD-RELATED"/>
    <property type="match status" value="1"/>
</dbReference>
<dbReference type="Proteomes" id="UP000659388">
    <property type="component" value="Unassembled WGS sequence"/>
</dbReference>
<evidence type="ECO:0000313" key="3">
    <source>
        <dbReference type="EMBL" id="MBL3657701.1"/>
    </source>
</evidence>
<reference evidence="3" key="1">
    <citation type="submission" date="2021-01" db="EMBL/GenBank/DDBJ databases">
        <title>Fulvivirga kasyanovii gen. nov., sp nov., a novel member of the phylum Bacteroidetes isolated from seawater in a mussel farm.</title>
        <authorList>
            <person name="Zhao L.-H."/>
            <person name="Wang Z.-J."/>
        </authorList>
    </citation>
    <scope>NUCLEOTIDE SEQUENCE</scope>
    <source>
        <strain evidence="3">2943</strain>
    </source>
</reference>
<protein>
    <submittedName>
        <fullName evidence="3">BatD family protein</fullName>
    </submittedName>
</protein>
<dbReference type="InterPro" id="IPR025738">
    <property type="entry name" value="BatD"/>
</dbReference>
<name>A0A937K1N8_9BACT</name>
<organism evidence="3 4">
    <name type="scientific">Fulvivirga sediminis</name>
    <dbReference type="NCBI Taxonomy" id="2803949"/>
    <lineage>
        <taxon>Bacteria</taxon>
        <taxon>Pseudomonadati</taxon>
        <taxon>Bacteroidota</taxon>
        <taxon>Cytophagia</taxon>
        <taxon>Cytophagales</taxon>
        <taxon>Fulvivirgaceae</taxon>
        <taxon>Fulvivirga</taxon>
    </lineage>
</organism>
<keyword evidence="1" id="KW-0472">Membrane</keyword>
<keyword evidence="1" id="KW-0812">Transmembrane</keyword>
<feature type="signal peptide" evidence="2">
    <location>
        <begin position="1"/>
        <end position="21"/>
    </location>
</feature>
<dbReference type="Pfam" id="PF13584">
    <property type="entry name" value="BatD"/>
    <property type="match status" value="2"/>
</dbReference>
<gene>
    <name evidence="3" type="ORF">JL102_16240</name>
</gene>
<dbReference type="EMBL" id="JAESIY010000009">
    <property type="protein sequence ID" value="MBL3657701.1"/>
    <property type="molecule type" value="Genomic_DNA"/>
</dbReference>
<evidence type="ECO:0000313" key="4">
    <source>
        <dbReference type="Proteomes" id="UP000659388"/>
    </source>
</evidence>
<evidence type="ECO:0000256" key="1">
    <source>
        <dbReference type="SAM" id="Phobius"/>
    </source>
</evidence>
<sequence>MGWIYRRLNALFFLISIFCMAVTSQAQDVKIELGPDEIGENQTWTITITAANERLSNYGDFPDITGFQKRGTSSSSSTQIINGQISSSQSVTMSYVPTSQGTFTLKPFTINVNGKPISSQGKTIKVGGAVARQQRNDPFRSFFDHDPMDNFFNNDRKTEFLDVKEDAFLALTTDKREVYVGEGFTASLSFYVAEDNRAPLQFHDLGKQLGEILKKLKPENCWEENFNIENINGEPVSLGGKKYTQYKIYQAELYPLNAEPITFPSVGLEMIKYKVAKNPSFFGRNRQEDFKTFYSKPKSIKVRKLPPHPLKDQVAVGDYKLNEKLSTPNLETGQSFSYEFNIYGEGNISAINKPLVEGGENFDFYDPNVTQNINRRNNTVTGGKSFKYFGIPKEPGDYNMKDYFKWIYFNPKTESYDTLTSAKVVHVTGESKKNEHIQANDMGSFYDRINTESNNLKSTASFEWSKIFVNIFILAMLVISAIIIFKK</sequence>
<feature type="chain" id="PRO_5037896930" evidence="2">
    <location>
        <begin position="22"/>
        <end position="487"/>
    </location>
</feature>
<feature type="transmembrane region" description="Helical" evidence="1">
    <location>
        <begin position="467"/>
        <end position="485"/>
    </location>
</feature>
<proteinExistence type="predicted"/>